<sequence length="234" mass="27059">MMQSLYRKKVSTQVLELLQQKMKSGEYAPGDKLPPEMELAKQFGVSRTSIREALNILSASGVITVLQGGGRQVNEVNLVNMLEVLPYAFIEVDEIIDLLEMRMIIEVEASALAAERHNKQDERKLFDVLNRFKNSMLDKESVGSEADYEFHLTLIKASKNPFLEQTFMNIRTVLENSLQFSLSKNIGKPRKRKEVYHEHLKIYEAFCARDIEATKKYMKEHLTNVKIKLETRYK</sequence>
<evidence type="ECO:0000313" key="6">
    <source>
        <dbReference type="Proteomes" id="UP001519294"/>
    </source>
</evidence>
<dbReference type="InterPro" id="IPR008920">
    <property type="entry name" value="TF_FadR/GntR_C"/>
</dbReference>
<dbReference type="PANTHER" id="PTHR43537">
    <property type="entry name" value="TRANSCRIPTIONAL REGULATOR, GNTR FAMILY"/>
    <property type="match status" value="1"/>
</dbReference>
<dbReference type="InterPro" id="IPR036390">
    <property type="entry name" value="WH_DNA-bd_sf"/>
</dbReference>
<dbReference type="RefSeq" id="WP_226371142.1">
    <property type="nucleotide sequence ID" value="NZ_JAGIKX010000013.1"/>
</dbReference>
<keyword evidence="6" id="KW-1185">Reference proteome</keyword>
<evidence type="ECO:0000256" key="1">
    <source>
        <dbReference type="ARBA" id="ARBA00023015"/>
    </source>
</evidence>
<proteinExistence type="predicted"/>
<evidence type="ECO:0000256" key="3">
    <source>
        <dbReference type="ARBA" id="ARBA00023163"/>
    </source>
</evidence>
<accession>A0ABS4S8D5</accession>
<dbReference type="SUPFAM" id="SSF48008">
    <property type="entry name" value="GntR ligand-binding domain-like"/>
    <property type="match status" value="1"/>
</dbReference>
<dbReference type="PROSITE" id="PS50949">
    <property type="entry name" value="HTH_GNTR"/>
    <property type="match status" value="1"/>
</dbReference>
<dbReference type="InterPro" id="IPR000524">
    <property type="entry name" value="Tscrpt_reg_HTH_GntR"/>
</dbReference>
<dbReference type="SMART" id="SM00345">
    <property type="entry name" value="HTH_GNTR"/>
    <property type="match status" value="1"/>
</dbReference>
<evidence type="ECO:0000256" key="2">
    <source>
        <dbReference type="ARBA" id="ARBA00023125"/>
    </source>
</evidence>
<dbReference type="InterPro" id="IPR011711">
    <property type="entry name" value="GntR_C"/>
</dbReference>
<gene>
    <name evidence="5" type="ORF">J2Z81_001711</name>
</gene>
<dbReference type="InterPro" id="IPR036388">
    <property type="entry name" value="WH-like_DNA-bd_sf"/>
</dbReference>
<evidence type="ECO:0000313" key="5">
    <source>
        <dbReference type="EMBL" id="MBP2257757.1"/>
    </source>
</evidence>
<dbReference type="SMART" id="SM00895">
    <property type="entry name" value="FCD"/>
    <property type="match status" value="1"/>
</dbReference>
<dbReference type="Pfam" id="PF07729">
    <property type="entry name" value="FCD"/>
    <property type="match status" value="1"/>
</dbReference>
<reference evidence="5 6" key="1">
    <citation type="submission" date="2021-03" db="EMBL/GenBank/DDBJ databases">
        <title>Genomic Encyclopedia of Type Strains, Phase IV (KMG-IV): sequencing the most valuable type-strain genomes for metagenomic binning, comparative biology and taxonomic classification.</title>
        <authorList>
            <person name="Goeker M."/>
        </authorList>
    </citation>
    <scope>NUCLEOTIDE SEQUENCE [LARGE SCALE GENOMIC DNA]</scope>
    <source>
        <strain evidence="5 6">DSM 25790</strain>
    </source>
</reference>
<dbReference type="Pfam" id="PF00392">
    <property type="entry name" value="GntR"/>
    <property type="match status" value="1"/>
</dbReference>
<comment type="caution">
    <text evidence="5">The sequence shown here is derived from an EMBL/GenBank/DDBJ whole genome shotgun (WGS) entry which is preliminary data.</text>
</comment>
<organism evidence="5 6">
    <name type="scientific">Virgibacillus alimentarius</name>
    <dbReference type="NCBI Taxonomy" id="698769"/>
    <lineage>
        <taxon>Bacteria</taxon>
        <taxon>Bacillati</taxon>
        <taxon>Bacillota</taxon>
        <taxon>Bacilli</taxon>
        <taxon>Bacillales</taxon>
        <taxon>Bacillaceae</taxon>
        <taxon>Virgibacillus</taxon>
    </lineage>
</organism>
<protein>
    <submittedName>
        <fullName evidence="5">GntR family transcriptional repressor for pyruvate dehydrogenase complex</fullName>
    </submittedName>
</protein>
<dbReference type="CDD" id="cd07377">
    <property type="entry name" value="WHTH_GntR"/>
    <property type="match status" value="1"/>
</dbReference>
<name>A0ABS4S8D5_9BACI</name>
<dbReference type="PANTHER" id="PTHR43537:SF5">
    <property type="entry name" value="UXU OPERON TRANSCRIPTIONAL REGULATOR"/>
    <property type="match status" value="1"/>
</dbReference>
<keyword evidence="2" id="KW-0238">DNA-binding</keyword>
<dbReference type="EMBL" id="JAGIKX010000013">
    <property type="protein sequence ID" value="MBP2257757.1"/>
    <property type="molecule type" value="Genomic_DNA"/>
</dbReference>
<keyword evidence="3" id="KW-0804">Transcription</keyword>
<dbReference type="SUPFAM" id="SSF46785">
    <property type="entry name" value="Winged helix' DNA-binding domain"/>
    <property type="match status" value="1"/>
</dbReference>
<feature type="domain" description="HTH gntR-type" evidence="4">
    <location>
        <begin position="8"/>
        <end position="76"/>
    </location>
</feature>
<evidence type="ECO:0000259" key="4">
    <source>
        <dbReference type="PROSITE" id="PS50949"/>
    </source>
</evidence>
<dbReference type="PRINTS" id="PR00035">
    <property type="entry name" value="HTHGNTR"/>
</dbReference>
<dbReference type="Proteomes" id="UP001519294">
    <property type="component" value="Unassembled WGS sequence"/>
</dbReference>
<keyword evidence="5" id="KW-0670">Pyruvate</keyword>
<dbReference type="Gene3D" id="1.20.120.530">
    <property type="entry name" value="GntR ligand-binding domain-like"/>
    <property type="match status" value="1"/>
</dbReference>
<dbReference type="Gene3D" id="1.10.10.10">
    <property type="entry name" value="Winged helix-like DNA-binding domain superfamily/Winged helix DNA-binding domain"/>
    <property type="match status" value="1"/>
</dbReference>
<keyword evidence="1" id="KW-0805">Transcription regulation</keyword>